<gene>
    <name evidence="14" type="primary">LOC108921565</name>
</gene>
<dbReference type="InterPro" id="IPR003961">
    <property type="entry name" value="FN3_dom"/>
</dbReference>
<dbReference type="OrthoDB" id="9884260at2759"/>
<keyword evidence="6 11" id="KW-1133">Transmembrane helix</keyword>
<proteinExistence type="inferred from homology"/>
<dbReference type="Proteomes" id="UP000694397">
    <property type="component" value="Chromosome 25"/>
</dbReference>
<evidence type="ECO:0000256" key="11">
    <source>
        <dbReference type="SAM" id="Phobius"/>
    </source>
</evidence>
<evidence type="ECO:0000256" key="7">
    <source>
        <dbReference type="ARBA" id="ARBA00023136"/>
    </source>
</evidence>
<dbReference type="InterPro" id="IPR013783">
    <property type="entry name" value="Ig-like_fold"/>
</dbReference>
<feature type="signal peptide" evidence="12">
    <location>
        <begin position="1"/>
        <end position="22"/>
    </location>
</feature>
<feature type="domain" description="Fibronectin type-III" evidence="13">
    <location>
        <begin position="485"/>
        <end position="577"/>
    </location>
</feature>
<keyword evidence="7 11" id="KW-0472">Membrane</keyword>
<reference evidence="14 15" key="1">
    <citation type="submission" date="2019-04" db="EMBL/GenBank/DDBJ databases">
        <authorList>
            <consortium name="Wellcome Sanger Institute Data Sharing"/>
        </authorList>
    </citation>
    <scope>NUCLEOTIDE SEQUENCE [LARGE SCALE GENOMIC DNA]</scope>
</reference>
<feature type="region of interest" description="Disordered" evidence="10">
    <location>
        <begin position="330"/>
        <end position="362"/>
    </location>
</feature>
<evidence type="ECO:0000256" key="9">
    <source>
        <dbReference type="ARBA" id="ARBA00023180"/>
    </source>
</evidence>
<dbReference type="PANTHER" id="PTHR48423:SF1">
    <property type="entry name" value="INTERLEUKIN-27 RECEPTOR SUBUNIT ALPHA"/>
    <property type="match status" value="1"/>
</dbReference>
<dbReference type="AlphaFoldDB" id="A0A8C9VNG4"/>
<reference evidence="14" key="2">
    <citation type="submission" date="2025-08" db="UniProtKB">
        <authorList>
            <consortium name="Ensembl"/>
        </authorList>
    </citation>
    <scope>IDENTIFICATION</scope>
</reference>
<evidence type="ECO:0000256" key="6">
    <source>
        <dbReference type="ARBA" id="ARBA00022989"/>
    </source>
</evidence>
<dbReference type="Gene3D" id="2.60.40.10">
    <property type="entry name" value="Immunoglobulins"/>
    <property type="match status" value="5"/>
</dbReference>
<evidence type="ECO:0000256" key="5">
    <source>
        <dbReference type="ARBA" id="ARBA00022737"/>
    </source>
</evidence>
<evidence type="ECO:0000256" key="8">
    <source>
        <dbReference type="ARBA" id="ARBA00023170"/>
    </source>
</evidence>
<organism evidence="14 15">
    <name type="scientific">Scleropages formosus</name>
    <name type="common">Asian bonytongue</name>
    <name type="synonym">Osteoglossum formosum</name>
    <dbReference type="NCBI Taxonomy" id="113540"/>
    <lineage>
        <taxon>Eukaryota</taxon>
        <taxon>Metazoa</taxon>
        <taxon>Chordata</taxon>
        <taxon>Craniata</taxon>
        <taxon>Vertebrata</taxon>
        <taxon>Euteleostomi</taxon>
        <taxon>Actinopterygii</taxon>
        <taxon>Neopterygii</taxon>
        <taxon>Teleostei</taxon>
        <taxon>Osteoglossocephala</taxon>
        <taxon>Osteoglossomorpha</taxon>
        <taxon>Osteoglossiformes</taxon>
        <taxon>Osteoglossidae</taxon>
        <taxon>Scleropages</taxon>
    </lineage>
</organism>
<evidence type="ECO:0000256" key="10">
    <source>
        <dbReference type="SAM" id="MobiDB-lite"/>
    </source>
</evidence>
<reference evidence="14" key="3">
    <citation type="submission" date="2025-09" db="UniProtKB">
        <authorList>
            <consortium name="Ensembl"/>
        </authorList>
    </citation>
    <scope>IDENTIFICATION</scope>
</reference>
<feature type="chain" id="PRO_5034133406" description="Fibronectin type-III domain-containing protein" evidence="12">
    <location>
        <begin position="23"/>
        <end position="748"/>
    </location>
</feature>
<sequence>MLMSRRCVTHLSLVLGVCAAAALPLSIPAPTLLDCVFLENSNATCWWEGVDRAPPNTSYVLHVDEMLQLNCSVFQSRTCTTQGNSCSVPILTASANYCVSVAVGGATWEACSPRRCFHGLQAVKLYPLVLHRLSPAQGRSRCLELQWSIPTGFALSPREIAEGHLLYQLRYQSERQLHPQIEETDLPCVRYTADSAHSSGPAPCRLCLFAPFTEYSVAIRYRYYRSQHWSDWSHTQLARTDEAAPSVAPQLWWWVEPRGPEGRRTVVLLWKPLTPLQANGHILGYNASCWCEGGPGVTHSWDCGTLLPSNTSCRLVLSLQRCSCTLTASTVSGPSPTGSIALPGPADAGNSRQGSFQPDTSGQEVHSDWTVSLLMCWQWAPPPETLGVSPLNDTTLQVRWTAPRNRAAVGYVVEWTPVTGAAPHGPSWQMVGGDARGAVIAEGIYPEVRFLVSVRVLYGAEPGAEQGVEPGAELATETYSRQGAPSAGPRLWVTELGSASVVLRWEPMPVEQRRGFIRNYTLHCRGPRGGDAWVVMPADKRQHSLGALQGLYTFYLVASTDAGNSSSQLVTVDVEQDRATLVTVFSCVIVPIVTVLMLVVLLRHREGMVQVLCPAVPDPAQSSLSMWTPKMHGKVMRDTDKASYPFLEPVCPSESDHSFPLLVIPVPERLCRVPDVYAPQAYIEPGSEHYLNVSNPTYRSPVKDEVLEEEPPWVHGESPTSFPHLLQILVQDCDDGPPAGDASPLGGV</sequence>
<dbReference type="SUPFAM" id="SSF49265">
    <property type="entry name" value="Fibronectin type III"/>
    <property type="match status" value="3"/>
</dbReference>
<evidence type="ECO:0000256" key="2">
    <source>
        <dbReference type="ARBA" id="ARBA00008921"/>
    </source>
</evidence>
<evidence type="ECO:0000256" key="3">
    <source>
        <dbReference type="ARBA" id="ARBA00022692"/>
    </source>
</evidence>
<feature type="compositionally biased region" description="Polar residues" evidence="10">
    <location>
        <begin position="350"/>
        <end position="362"/>
    </location>
</feature>
<evidence type="ECO:0000313" key="14">
    <source>
        <dbReference type="Ensembl" id="ENSSFOP00015062544.1"/>
    </source>
</evidence>
<dbReference type="CDD" id="cd00063">
    <property type="entry name" value="FN3"/>
    <property type="match status" value="2"/>
</dbReference>
<keyword evidence="5" id="KW-0677">Repeat</keyword>
<dbReference type="PROSITE" id="PS50853">
    <property type="entry name" value="FN3"/>
    <property type="match status" value="2"/>
</dbReference>
<keyword evidence="4 12" id="KW-0732">Signal</keyword>
<dbReference type="InterPro" id="IPR036116">
    <property type="entry name" value="FN3_sf"/>
</dbReference>
<comment type="similarity">
    <text evidence="2">Belongs to the type I cytokine receptor family. Type 2 subfamily.</text>
</comment>
<keyword evidence="8" id="KW-0675">Receptor</keyword>
<dbReference type="Ensembl" id="ENSSFOT00015074869.1">
    <property type="protein sequence ID" value="ENSSFOP00015062544.1"/>
    <property type="gene ID" value="ENSSFOG00015032168.1"/>
</dbReference>
<evidence type="ECO:0000256" key="4">
    <source>
        <dbReference type="ARBA" id="ARBA00022729"/>
    </source>
</evidence>
<dbReference type="PANTHER" id="PTHR48423">
    <property type="entry name" value="INTERLEUKIN-27 RECEPTOR SUBUNIT ALPHA"/>
    <property type="match status" value="1"/>
</dbReference>
<evidence type="ECO:0000313" key="15">
    <source>
        <dbReference type="Proteomes" id="UP000694397"/>
    </source>
</evidence>
<evidence type="ECO:0000256" key="12">
    <source>
        <dbReference type="SAM" id="SignalP"/>
    </source>
</evidence>
<name>A0A8C9VNG4_SCLFO</name>
<dbReference type="InterPro" id="IPR052672">
    <property type="entry name" value="Type1_Cytokine_Rcpt_Type2"/>
</dbReference>
<keyword evidence="9" id="KW-0325">Glycoprotein</keyword>
<evidence type="ECO:0000259" key="13">
    <source>
        <dbReference type="PROSITE" id="PS50853"/>
    </source>
</evidence>
<keyword evidence="3 11" id="KW-0812">Transmembrane</keyword>
<accession>A0A8C9VNG4</accession>
<comment type="subcellular location">
    <subcellularLocation>
        <location evidence="1">Membrane</location>
        <topology evidence="1">Single-pass type I membrane protein</topology>
    </subcellularLocation>
</comment>
<keyword evidence="15" id="KW-1185">Reference proteome</keyword>
<protein>
    <recommendedName>
        <fullName evidence="13">Fibronectin type-III domain-containing protein</fullName>
    </recommendedName>
</protein>
<dbReference type="GO" id="GO:0005886">
    <property type="term" value="C:plasma membrane"/>
    <property type="evidence" value="ECO:0007669"/>
    <property type="project" value="UniProtKB-ARBA"/>
</dbReference>
<dbReference type="SMART" id="SM00060">
    <property type="entry name" value="FN3"/>
    <property type="match status" value="2"/>
</dbReference>
<evidence type="ECO:0000256" key="1">
    <source>
        <dbReference type="ARBA" id="ARBA00004479"/>
    </source>
</evidence>
<dbReference type="GeneTree" id="ENSGT00940000155603"/>
<feature type="domain" description="Fibronectin type-III" evidence="13">
    <location>
        <begin position="382"/>
        <end position="478"/>
    </location>
</feature>
<dbReference type="Pfam" id="PF00041">
    <property type="entry name" value="fn3"/>
    <property type="match status" value="1"/>
</dbReference>
<feature type="transmembrane region" description="Helical" evidence="11">
    <location>
        <begin position="581"/>
        <end position="602"/>
    </location>
</feature>